<feature type="coiled-coil region" evidence="1">
    <location>
        <begin position="327"/>
        <end position="354"/>
    </location>
</feature>
<feature type="non-terminal residue" evidence="2">
    <location>
        <position position="536"/>
    </location>
</feature>
<evidence type="ECO:0000256" key="1">
    <source>
        <dbReference type="SAM" id="Coils"/>
    </source>
</evidence>
<feature type="non-terminal residue" evidence="2">
    <location>
        <position position="1"/>
    </location>
</feature>
<dbReference type="AlphaFoldDB" id="A0A0F9BW30"/>
<protein>
    <submittedName>
        <fullName evidence="2">Uncharacterized protein</fullName>
    </submittedName>
</protein>
<reference evidence="2" key="1">
    <citation type="journal article" date="2015" name="Nature">
        <title>Complex archaea that bridge the gap between prokaryotes and eukaryotes.</title>
        <authorList>
            <person name="Spang A."/>
            <person name="Saw J.H."/>
            <person name="Jorgensen S.L."/>
            <person name="Zaremba-Niedzwiedzka K."/>
            <person name="Martijn J."/>
            <person name="Lind A.E."/>
            <person name="van Eijk R."/>
            <person name="Schleper C."/>
            <person name="Guy L."/>
            <person name="Ettema T.J."/>
        </authorList>
    </citation>
    <scope>NUCLEOTIDE SEQUENCE</scope>
</reference>
<dbReference type="EMBL" id="LAZR01035963">
    <property type="protein sequence ID" value="KKL26094.1"/>
    <property type="molecule type" value="Genomic_DNA"/>
</dbReference>
<accession>A0A0F9BW30</accession>
<sequence length="536" mass="61734">DELQFVADNNQYEKAGQIIEKAVTNVKRNKALELSVGNYAKYSEWSQSLKDDPKGWTDEEISNIIGFSLDNYGGVRIDENGQAIGNFYGYNPGEKINILTEFDEALKGFASDKGFEVSEIYNLLQDGTRKGFSTTTNETISREEIIAYLKQYSNNDPKINKFYETKSIIDSRKNGARLSNEFLNNVNRLDLFSAYGPKYQRFLKDNGITADNQQIDAIDFVEWFLQDESGIDYDIKGLMEIASSEDENSQLAKSKLAQINNVLNKNFDFEAAAIKSGFSKQEIKHTQFADQMTIFRLQRLEETNPYLYDFPGSSVDYNSKYADKGGFKLLSNEIDNLEGQLEVKQTQIEDNLKAASVDKSYDPDTDTWNNPNSVYKVDNDRLNREKNVMQSELAMKDRFYDGANKHADDKIANNPNIPTSEQLDESSINLQDYYRSKIEEIRTKLGFNVFSDPDIPFVSIPEEPGLLKGRSLRKNLEKYERELAYLSNEGYNEYKKRYDLLKLSYYYTFDREAIDFMKDVGARDKGTKQYRQEYLT</sequence>
<organism evidence="2">
    <name type="scientific">marine sediment metagenome</name>
    <dbReference type="NCBI Taxonomy" id="412755"/>
    <lineage>
        <taxon>unclassified sequences</taxon>
        <taxon>metagenomes</taxon>
        <taxon>ecological metagenomes</taxon>
    </lineage>
</organism>
<proteinExistence type="predicted"/>
<gene>
    <name evidence="2" type="ORF">LCGC14_2398730</name>
</gene>
<name>A0A0F9BW30_9ZZZZ</name>
<evidence type="ECO:0000313" key="2">
    <source>
        <dbReference type="EMBL" id="KKL26094.1"/>
    </source>
</evidence>
<keyword evidence="1" id="KW-0175">Coiled coil</keyword>
<comment type="caution">
    <text evidence="2">The sequence shown here is derived from an EMBL/GenBank/DDBJ whole genome shotgun (WGS) entry which is preliminary data.</text>
</comment>